<dbReference type="Proteomes" id="UP000054166">
    <property type="component" value="Unassembled WGS sequence"/>
</dbReference>
<feature type="repeat" description="Solcar" evidence="9">
    <location>
        <begin position="71"/>
        <end position="154"/>
    </location>
</feature>
<keyword evidence="8 9" id="KW-0472">Membrane</keyword>
<keyword evidence="12" id="KW-1185">Reference proteome</keyword>
<dbReference type="InterPro" id="IPR023395">
    <property type="entry name" value="MCP_dom_sf"/>
</dbReference>
<keyword evidence="6" id="KW-1133">Transmembrane helix</keyword>
<evidence type="ECO:0000256" key="5">
    <source>
        <dbReference type="ARBA" id="ARBA00022737"/>
    </source>
</evidence>
<dbReference type="SUPFAM" id="SSF103506">
    <property type="entry name" value="Mitochondrial carrier"/>
    <property type="match status" value="1"/>
</dbReference>
<dbReference type="Gene3D" id="1.50.40.10">
    <property type="entry name" value="Mitochondrial carrier domain"/>
    <property type="match status" value="1"/>
</dbReference>
<reference evidence="12" key="2">
    <citation type="submission" date="2015-01" db="EMBL/GenBank/DDBJ databases">
        <title>Evolutionary Origins and Diversification of the Mycorrhizal Mutualists.</title>
        <authorList>
            <consortium name="DOE Joint Genome Institute"/>
            <consortium name="Mycorrhizal Genomics Consortium"/>
            <person name="Kohler A."/>
            <person name="Kuo A."/>
            <person name="Nagy L.G."/>
            <person name="Floudas D."/>
            <person name="Copeland A."/>
            <person name="Barry K.W."/>
            <person name="Cichocki N."/>
            <person name="Veneault-Fourrey C."/>
            <person name="LaButti K."/>
            <person name="Lindquist E.A."/>
            <person name="Lipzen A."/>
            <person name="Lundell T."/>
            <person name="Morin E."/>
            <person name="Murat C."/>
            <person name="Riley R."/>
            <person name="Ohm R."/>
            <person name="Sun H."/>
            <person name="Tunlid A."/>
            <person name="Henrissat B."/>
            <person name="Grigoriev I.V."/>
            <person name="Hibbett D.S."/>
            <person name="Martin F."/>
        </authorList>
    </citation>
    <scope>NUCLEOTIDE SEQUENCE [LARGE SCALE GENOMIC DNA]</scope>
    <source>
        <strain evidence="12">F 1598</strain>
    </source>
</reference>
<dbReference type="GO" id="GO:0031966">
    <property type="term" value="C:mitochondrial membrane"/>
    <property type="evidence" value="ECO:0007669"/>
    <property type="project" value="UniProtKB-SubCell"/>
</dbReference>
<evidence type="ECO:0000256" key="3">
    <source>
        <dbReference type="ARBA" id="ARBA00022448"/>
    </source>
</evidence>
<keyword evidence="4 9" id="KW-0812">Transmembrane</keyword>
<evidence type="ECO:0000256" key="7">
    <source>
        <dbReference type="ARBA" id="ARBA00023128"/>
    </source>
</evidence>
<protein>
    <recommendedName>
        <fullName evidence="13">Mitochondrial carrier</fullName>
    </recommendedName>
</protein>
<evidence type="ECO:0008006" key="13">
    <source>
        <dbReference type="Google" id="ProtNLM"/>
    </source>
</evidence>
<organism evidence="11 12">
    <name type="scientific">Piloderma croceum (strain F 1598)</name>
    <dbReference type="NCBI Taxonomy" id="765440"/>
    <lineage>
        <taxon>Eukaryota</taxon>
        <taxon>Fungi</taxon>
        <taxon>Dikarya</taxon>
        <taxon>Basidiomycota</taxon>
        <taxon>Agaricomycotina</taxon>
        <taxon>Agaricomycetes</taxon>
        <taxon>Agaricomycetidae</taxon>
        <taxon>Atheliales</taxon>
        <taxon>Atheliaceae</taxon>
        <taxon>Piloderma</taxon>
    </lineage>
</organism>
<dbReference type="GO" id="GO:0022857">
    <property type="term" value="F:transmembrane transporter activity"/>
    <property type="evidence" value="ECO:0007669"/>
    <property type="project" value="TreeGrafter"/>
</dbReference>
<dbReference type="PANTHER" id="PTHR45624:SF10">
    <property type="entry name" value="SLC (SOLUTE CARRIER) HOMOLOG"/>
    <property type="match status" value="1"/>
</dbReference>
<evidence type="ECO:0000256" key="6">
    <source>
        <dbReference type="ARBA" id="ARBA00022989"/>
    </source>
</evidence>
<evidence type="ECO:0000256" key="9">
    <source>
        <dbReference type="PROSITE-ProRule" id="PRU00282"/>
    </source>
</evidence>
<dbReference type="InterPro" id="IPR018108">
    <property type="entry name" value="MCP_transmembrane"/>
</dbReference>
<reference evidence="11 12" key="1">
    <citation type="submission" date="2014-04" db="EMBL/GenBank/DDBJ databases">
        <authorList>
            <consortium name="DOE Joint Genome Institute"/>
            <person name="Kuo A."/>
            <person name="Tarkka M."/>
            <person name="Buscot F."/>
            <person name="Kohler A."/>
            <person name="Nagy L.G."/>
            <person name="Floudas D."/>
            <person name="Copeland A."/>
            <person name="Barry K.W."/>
            <person name="Cichocki N."/>
            <person name="Veneault-Fourrey C."/>
            <person name="LaButti K."/>
            <person name="Lindquist E.A."/>
            <person name="Lipzen A."/>
            <person name="Lundell T."/>
            <person name="Morin E."/>
            <person name="Murat C."/>
            <person name="Sun H."/>
            <person name="Tunlid A."/>
            <person name="Henrissat B."/>
            <person name="Grigoriev I.V."/>
            <person name="Hibbett D.S."/>
            <person name="Martin F."/>
            <person name="Nordberg H.P."/>
            <person name="Cantor M.N."/>
            <person name="Hua S.X."/>
        </authorList>
    </citation>
    <scope>NUCLEOTIDE SEQUENCE [LARGE SCALE GENOMIC DNA]</scope>
    <source>
        <strain evidence="11 12">F 1598</strain>
    </source>
</reference>
<feature type="repeat" description="Solcar" evidence="9">
    <location>
        <begin position="173"/>
        <end position="292"/>
    </location>
</feature>
<name>A0A0C3GEZ8_PILCF</name>
<dbReference type="OrthoDB" id="14252at2759"/>
<evidence type="ECO:0000256" key="4">
    <source>
        <dbReference type="ARBA" id="ARBA00022692"/>
    </source>
</evidence>
<keyword evidence="5" id="KW-0677">Repeat</keyword>
<sequence length="294" mass="32075">MAVKVRFQTPDLRQKYSSTFHALSTIVKEEKFVGLYKGITSPLASCALLNGLIFASYHFFLRIQLDNADIPTLTQVTLAGVATGIVTSFITTPTELIKIQQQNSLLQTSSVKSVVSHMYRQRGVRGFYRGITATVLREVGYGAYFCSYEATCRVLTPGSSSGHAVPTITQSGPSWSTCLIAGAVAGIVGWLATFPMDVVKTRIQGSDWTPATSTQIKTPERVHLLSSTLLSRESLADTVIDKNPYRTTLSTIVNSYRAEGISVFYRGLSPTLIRAIPVNMATFAVFEISVRALT</sequence>
<evidence type="ECO:0000256" key="2">
    <source>
        <dbReference type="ARBA" id="ARBA00006375"/>
    </source>
</evidence>
<dbReference type="Pfam" id="PF00153">
    <property type="entry name" value="Mito_carr"/>
    <property type="match status" value="3"/>
</dbReference>
<dbReference type="PANTHER" id="PTHR45624">
    <property type="entry name" value="MITOCHONDRIAL BASIC AMINO ACIDS TRANSPORTER-RELATED"/>
    <property type="match status" value="1"/>
</dbReference>
<accession>A0A0C3GEZ8</accession>
<evidence type="ECO:0000256" key="8">
    <source>
        <dbReference type="ARBA" id="ARBA00023136"/>
    </source>
</evidence>
<evidence type="ECO:0000256" key="10">
    <source>
        <dbReference type="RuleBase" id="RU000488"/>
    </source>
</evidence>
<evidence type="ECO:0000313" key="12">
    <source>
        <dbReference type="Proteomes" id="UP000054166"/>
    </source>
</evidence>
<dbReference type="AlphaFoldDB" id="A0A0C3GEZ8"/>
<evidence type="ECO:0000313" key="11">
    <source>
        <dbReference type="EMBL" id="KIM90259.1"/>
    </source>
</evidence>
<keyword evidence="7" id="KW-0496">Mitochondrion</keyword>
<dbReference type="InterPro" id="IPR050567">
    <property type="entry name" value="Mitochondrial_Carrier"/>
</dbReference>
<feature type="repeat" description="Solcar" evidence="9">
    <location>
        <begin position="1"/>
        <end position="63"/>
    </location>
</feature>
<comment type="subcellular location">
    <subcellularLocation>
        <location evidence="1">Mitochondrion membrane</location>
        <topology evidence="1">Multi-pass membrane protein</topology>
    </subcellularLocation>
</comment>
<dbReference type="PROSITE" id="PS50920">
    <property type="entry name" value="SOLCAR"/>
    <property type="match status" value="3"/>
</dbReference>
<keyword evidence="3 10" id="KW-0813">Transport</keyword>
<dbReference type="HOGENOM" id="CLU_015166_16_0_1"/>
<dbReference type="EMBL" id="KN832973">
    <property type="protein sequence ID" value="KIM90259.1"/>
    <property type="molecule type" value="Genomic_DNA"/>
</dbReference>
<proteinExistence type="inferred from homology"/>
<comment type="similarity">
    <text evidence="2 10">Belongs to the mitochondrial carrier (TC 2.A.29) family.</text>
</comment>
<evidence type="ECO:0000256" key="1">
    <source>
        <dbReference type="ARBA" id="ARBA00004225"/>
    </source>
</evidence>
<gene>
    <name evidence="11" type="ORF">PILCRDRAFT_811976</name>
</gene>
<dbReference type="InParanoid" id="A0A0C3GEZ8"/>